<gene>
    <name evidence="2" type="ORF">T12_3975</name>
</gene>
<keyword evidence="3" id="KW-1185">Reference proteome</keyword>
<evidence type="ECO:0000313" key="2">
    <source>
        <dbReference type="EMBL" id="KRY18403.1"/>
    </source>
</evidence>
<keyword evidence="1" id="KW-1133">Transmembrane helix</keyword>
<evidence type="ECO:0000256" key="1">
    <source>
        <dbReference type="SAM" id="Phobius"/>
    </source>
</evidence>
<accession>A0A0V1A1Z6</accession>
<name>A0A0V1A1Z6_9BILA</name>
<keyword evidence="1" id="KW-0812">Transmembrane</keyword>
<dbReference type="EMBL" id="JYDQ01000047">
    <property type="protein sequence ID" value="KRY18403.1"/>
    <property type="molecule type" value="Genomic_DNA"/>
</dbReference>
<reference evidence="2 3" key="1">
    <citation type="submission" date="2015-01" db="EMBL/GenBank/DDBJ databases">
        <title>Evolution of Trichinella species and genotypes.</title>
        <authorList>
            <person name="Korhonen P.K."/>
            <person name="Edoardo P."/>
            <person name="Giuseppe L.R."/>
            <person name="Gasser R.B."/>
        </authorList>
    </citation>
    <scope>NUCLEOTIDE SEQUENCE [LARGE SCALE GENOMIC DNA]</scope>
    <source>
        <strain evidence="2">ISS2496</strain>
    </source>
</reference>
<organism evidence="2 3">
    <name type="scientific">Trichinella patagoniensis</name>
    <dbReference type="NCBI Taxonomy" id="990121"/>
    <lineage>
        <taxon>Eukaryota</taxon>
        <taxon>Metazoa</taxon>
        <taxon>Ecdysozoa</taxon>
        <taxon>Nematoda</taxon>
        <taxon>Enoplea</taxon>
        <taxon>Dorylaimia</taxon>
        <taxon>Trichinellida</taxon>
        <taxon>Trichinellidae</taxon>
        <taxon>Trichinella</taxon>
    </lineage>
</organism>
<proteinExistence type="predicted"/>
<evidence type="ECO:0000313" key="3">
    <source>
        <dbReference type="Proteomes" id="UP000054783"/>
    </source>
</evidence>
<dbReference type="Proteomes" id="UP000054783">
    <property type="component" value="Unassembled WGS sequence"/>
</dbReference>
<sequence>MKYFYFHAAHKSYFIPTGCGNFRLFVIQWWFISWFMSYKFCRSSDSATSLHCKSLLGSADCKAIERIQPQTCRGVFYLIT</sequence>
<keyword evidence="1" id="KW-0472">Membrane</keyword>
<feature type="transmembrane region" description="Helical" evidence="1">
    <location>
        <begin position="12"/>
        <end position="32"/>
    </location>
</feature>
<comment type="caution">
    <text evidence="2">The sequence shown here is derived from an EMBL/GenBank/DDBJ whole genome shotgun (WGS) entry which is preliminary data.</text>
</comment>
<protein>
    <submittedName>
        <fullName evidence="2">Uncharacterized protein</fullName>
    </submittedName>
</protein>
<dbReference type="AlphaFoldDB" id="A0A0V1A1Z6"/>